<keyword evidence="2" id="KW-0472">Membrane</keyword>
<evidence type="ECO:0000313" key="4">
    <source>
        <dbReference type="Proteomes" id="UP000465305"/>
    </source>
</evidence>
<protein>
    <submittedName>
        <fullName evidence="3">Uncharacterized protein</fullName>
    </submittedName>
</protein>
<sequence length="593" mass="62671">MTTLDPDPAAEDPVAAVDALVAEIAPVLRPPAVRRRDVVMVTGPWLAGVSAVAGVLAERLRQWPVVEAAELPPGEVPTAVVFVVSAAAAMTESDCALLDAAAAHTDVVIGVVSKIDVHRQWREMQQTAREALADYAPRYRDVAWVGAAAAPERGEPRVDDLVAELAKQLGDSDVQRRNRLRSWEFQLRTDADRIDRDARAEGRRARVTLLQEQRDEVVRQRRMSKSERVIGLRSRIAQARVQLSYFARKRCASVRGELAEDAAGMTRRRLPQFEAYVRGRLEEVVADVDQGVSEHLADVAQELGLSGDAAATTSTPQFETGAPALSSRRLETQLMTLLGAGFGLGVALALSRLFANLAPGLTAAGAVACVVVGVAVTVWVVRIRGLLRDRAVLDRWVGEATAALRSALQELVALRVVAAESALTAELAERNETEAVRAADRIAGLDRELREHAAATARAAAVRDRQLPTLHRALAAVRSELGGSVRLDGGEAKLGPPRGPGGSVRLDGGEAKLGPPRGPGGSARLDGGEAKLGPPRGPGGSARLDGGEAKLGAPRGPGGSVRLDGGEAKLGPPRGPHELGQLDPPNTARTAAD</sequence>
<keyword evidence="2" id="KW-0812">Transmembrane</keyword>
<evidence type="ECO:0000313" key="3">
    <source>
        <dbReference type="EMBL" id="GFG87469.1"/>
    </source>
</evidence>
<evidence type="ECO:0000256" key="2">
    <source>
        <dbReference type="SAM" id="Phobius"/>
    </source>
</evidence>
<accession>A0A7I9YFT7</accession>
<dbReference type="AlphaFoldDB" id="A0A7I9YFT7"/>
<feature type="transmembrane region" description="Helical" evidence="2">
    <location>
        <begin position="334"/>
        <end position="355"/>
    </location>
</feature>
<dbReference type="EMBL" id="BLKY01000001">
    <property type="protein sequence ID" value="GFG87469.1"/>
    <property type="molecule type" value="Genomic_DNA"/>
</dbReference>
<gene>
    <name evidence="3" type="ORF">MALGJ_41450</name>
</gene>
<feature type="transmembrane region" description="Helical" evidence="2">
    <location>
        <begin position="361"/>
        <end position="381"/>
    </location>
</feature>
<name>A0A7I9YFT7_MYCAL</name>
<organism evidence="3 4">
    <name type="scientific">Mycolicibacter algericus</name>
    <name type="common">Mycobacterium algericum</name>
    <dbReference type="NCBI Taxonomy" id="1288388"/>
    <lineage>
        <taxon>Bacteria</taxon>
        <taxon>Bacillati</taxon>
        <taxon>Actinomycetota</taxon>
        <taxon>Actinomycetes</taxon>
        <taxon>Mycobacteriales</taxon>
        <taxon>Mycobacteriaceae</taxon>
        <taxon>Mycolicibacter</taxon>
    </lineage>
</organism>
<evidence type="ECO:0000256" key="1">
    <source>
        <dbReference type="SAM" id="MobiDB-lite"/>
    </source>
</evidence>
<keyword evidence="2" id="KW-1133">Transmembrane helix</keyword>
<dbReference type="Proteomes" id="UP000465305">
    <property type="component" value="Unassembled WGS sequence"/>
</dbReference>
<proteinExistence type="predicted"/>
<comment type="caution">
    <text evidence="3">The sequence shown here is derived from an EMBL/GenBank/DDBJ whole genome shotgun (WGS) entry which is preliminary data.</text>
</comment>
<reference evidence="3 4" key="1">
    <citation type="journal article" date="2019" name="Emerg. Microbes Infect.">
        <title>Comprehensive subspecies identification of 175 nontuberculous mycobacteria species based on 7547 genomic profiles.</title>
        <authorList>
            <person name="Matsumoto Y."/>
            <person name="Kinjo T."/>
            <person name="Motooka D."/>
            <person name="Nabeya D."/>
            <person name="Jung N."/>
            <person name="Uechi K."/>
            <person name="Horii T."/>
            <person name="Iida T."/>
            <person name="Fujita J."/>
            <person name="Nakamura S."/>
        </authorList>
    </citation>
    <scope>NUCLEOTIDE SEQUENCE [LARGE SCALE GENOMIC DNA]</scope>
    <source>
        <strain evidence="3 4">JCM 30723</strain>
    </source>
</reference>
<feature type="region of interest" description="Disordered" evidence="1">
    <location>
        <begin position="486"/>
        <end position="593"/>
    </location>
</feature>